<evidence type="ECO:0000313" key="3">
    <source>
        <dbReference type="Proteomes" id="UP000324101"/>
    </source>
</evidence>
<sequence length="468" mass="50495">MNVEQVFDWAPVVLVVCTGLLAVWAVVKTVRYVRADKETRRSIRQAVKIRMTWARLAKMAGLSVTDRTPPWLSFLNTSKGAPDPKPRELVPMIKTRPDRYGVIVHVKLLPKVGIKELQDKARFLADAWGCVRVAVEAGKPGHAVLRAIRTDPLTGHTEYVPTGKPPTDLTVWPVGRDEYGALVHVELKNKSGAVVAGGVGGGKSNQLTALITYFGPSPAVQFAVIDGKVSNAAHGDYADVLPRVFAHAGNDLREANAVLRRLVKLLHDRATMARSVLGTSNMWNVGPSEQWPLVFAIIDESHTFFHDHKGSDKETRELAALAAENVRLTGLLVKGGRSVGIFTVPATQKATGDAIPTSIRDVCSAALSFYQRTTEASVAALGDDIRNWPDMDPINLQGSQYVGVASMAAEGRPGFVRVRTPYLDPANAATVADATAHLTQDPTTLLANLTVPSLRKPKPPQDDTAAAA</sequence>
<evidence type="ECO:0000313" key="2">
    <source>
        <dbReference type="EMBL" id="QES55492.1"/>
    </source>
</evidence>
<dbReference type="OrthoDB" id="3315716at2"/>
<keyword evidence="2" id="KW-0132">Cell division</keyword>
<keyword evidence="1" id="KW-0812">Transmembrane</keyword>
<accession>A0A5P2DK68</accession>
<keyword evidence="2" id="KW-0131">Cell cycle</keyword>
<organism evidence="2 3">
    <name type="scientific">Streptomyces venezuelae</name>
    <dbReference type="NCBI Taxonomy" id="54571"/>
    <lineage>
        <taxon>Bacteria</taxon>
        <taxon>Bacillati</taxon>
        <taxon>Actinomycetota</taxon>
        <taxon>Actinomycetes</taxon>
        <taxon>Kitasatosporales</taxon>
        <taxon>Streptomycetaceae</taxon>
        <taxon>Streptomyces</taxon>
    </lineage>
</organism>
<keyword evidence="1" id="KW-1133">Transmembrane helix</keyword>
<proteinExistence type="predicted"/>
<dbReference type="GO" id="GO:0051301">
    <property type="term" value="P:cell division"/>
    <property type="evidence" value="ECO:0007669"/>
    <property type="project" value="UniProtKB-KW"/>
</dbReference>
<gene>
    <name evidence="2" type="ORF">DEJ51_16025</name>
</gene>
<dbReference type="Proteomes" id="UP000324101">
    <property type="component" value="Chromosome"/>
</dbReference>
<dbReference type="Gene3D" id="3.40.50.300">
    <property type="entry name" value="P-loop containing nucleotide triphosphate hydrolases"/>
    <property type="match status" value="1"/>
</dbReference>
<feature type="transmembrane region" description="Helical" evidence="1">
    <location>
        <begin position="6"/>
        <end position="27"/>
    </location>
</feature>
<reference evidence="2 3" key="1">
    <citation type="submission" date="2018-05" db="EMBL/GenBank/DDBJ databases">
        <title>Streptomyces venezuelae.</title>
        <authorList>
            <person name="Kim W."/>
            <person name="Lee N."/>
            <person name="Cho B.-K."/>
        </authorList>
    </citation>
    <scope>NUCLEOTIDE SEQUENCE [LARGE SCALE GENOMIC DNA]</scope>
    <source>
        <strain evidence="2 3">ATCC 21018</strain>
    </source>
</reference>
<evidence type="ECO:0000256" key="1">
    <source>
        <dbReference type="SAM" id="Phobius"/>
    </source>
</evidence>
<dbReference type="RefSeq" id="WP_150258170.1">
    <property type="nucleotide sequence ID" value="NZ_CP029189.1"/>
</dbReference>
<name>A0A5P2DK68_STRVZ</name>
<dbReference type="AlphaFoldDB" id="A0A5P2DK68"/>
<dbReference type="InterPro" id="IPR027417">
    <property type="entry name" value="P-loop_NTPase"/>
</dbReference>
<dbReference type="SUPFAM" id="SSF52540">
    <property type="entry name" value="P-loop containing nucleoside triphosphate hydrolases"/>
    <property type="match status" value="1"/>
</dbReference>
<dbReference type="EMBL" id="CP029189">
    <property type="protein sequence ID" value="QES55492.1"/>
    <property type="molecule type" value="Genomic_DNA"/>
</dbReference>
<keyword evidence="1" id="KW-0472">Membrane</keyword>
<protein>
    <submittedName>
        <fullName evidence="2">Cell division protein FtsK</fullName>
    </submittedName>
</protein>